<dbReference type="EMBL" id="CP002483">
    <property type="protein sequence ID" value="ADW71385.1"/>
    <property type="molecule type" value="Genomic_DNA"/>
</dbReference>
<dbReference type="OrthoDB" id="7997521at2"/>
<evidence type="ECO:0000313" key="1">
    <source>
        <dbReference type="EMBL" id="ADW71385.1"/>
    </source>
</evidence>
<organism evidence="2">
    <name type="scientific">Granulicella tundricola (strain ATCC BAA-1859 / DSM 23138 / MP5ACTX9)</name>
    <dbReference type="NCBI Taxonomy" id="1198114"/>
    <lineage>
        <taxon>Bacteria</taxon>
        <taxon>Pseudomonadati</taxon>
        <taxon>Acidobacteriota</taxon>
        <taxon>Terriglobia</taxon>
        <taxon>Terriglobales</taxon>
        <taxon>Acidobacteriaceae</taxon>
        <taxon>Granulicella</taxon>
    </lineage>
</organism>
<dbReference type="Proteomes" id="UP000000343">
    <property type="component" value="Plasmid pACIX903"/>
</dbReference>
<evidence type="ECO:0000313" key="2">
    <source>
        <dbReference type="Proteomes" id="UP000000343"/>
    </source>
</evidence>
<geneLocation type="plasmid" evidence="1 2">
    <name>pACIX903</name>
</geneLocation>
<protein>
    <submittedName>
        <fullName evidence="1">Uncharacterized protein</fullName>
    </submittedName>
</protein>
<accession>E8X7F1</accession>
<keyword evidence="2" id="KW-1185">Reference proteome</keyword>
<keyword evidence="1" id="KW-0614">Plasmid</keyword>
<name>E8X7F1_GRATM</name>
<reference evidence="2" key="1">
    <citation type="submission" date="2011-01" db="EMBL/GenBank/DDBJ databases">
        <title>Complete sequence of plasmid3 of Acidobacterium sp. MP5ACTX9.</title>
        <authorList>
            <consortium name="US DOE Joint Genome Institute"/>
            <person name="Lucas S."/>
            <person name="Copeland A."/>
            <person name="Lapidus A."/>
            <person name="Cheng J.-F."/>
            <person name="Goodwin L."/>
            <person name="Pitluck S."/>
            <person name="Teshima H."/>
            <person name="Detter J.C."/>
            <person name="Han C."/>
            <person name="Tapia R."/>
            <person name="Land M."/>
            <person name="Hauser L."/>
            <person name="Kyrpides N."/>
            <person name="Ivanova N."/>
            <person name="Ovchinnikova G."/>
            <person name="Pagani I."/>
            <person name="Rawat S.R."/>
            <person name="Mannisto M."/>
            <person name="Haggblom M.M."/>
            <person name="Woyke T."/>
        </authorList>
    </citation>
    <scope>NUCLEOTIDE SEQUENCE [LARGE SCALE GENOMIC DNA]</scope>
    <source>
        <strain evidence="2">MP5ACTX9</strain>
        <plasmid evidence="2">Plasmid pACIX903</plasmid>
    </source>
</reference>
<dbReference type="KEGG" id="acm:AciX9_4439"/>
<sequence>MTITNTFKDLAGGGLDVFTPKASSSQEDAPSAKQLEKVAKDAGFALDNLPVTRRVLKSGRVASKERAQPMTLRIRVNDWNRFSSFCERNDYTVAEGFERLASLADEL</sequence>
<dbReference type="HOGENOM" id="CLU_2206322_0_0_0"/>
<dbReference type="RefSeq" id="WP_013573104.1">
    <property type="nucleotide sequence ID" value="NC_015058.1"/>
</dbReference>
<proteinExistence type="predicted"/>
<dbReference type="AlphaFoldDB" id="E8X7F1"/>
<gene>
    <name evidence="1" type="ordered locus">AciX9_4439</name>
</gene>